<dbReference type="OrthoDB" id="5190736at2"/>
<evidence type="ECO:0000313" key="2">
    <source>
        <dbReference type="Proteomes" id="UP000277256"/>
    </source>
</evidence>
<dbReference type="RefSeq" id="WP_125248403.1">
    <property type="nucleotide sequence ID" value="NZ_RSEB01000004.1"/>
</dbReference>
<dbReference type="Proteomes" id="UP000277256">
    <property type="component" value="Unassembled WGS sequence"/>
</dbReference>
<reference evidence="1 2" key="1">
    <citation type="submission" date="2018-12" db="EMBL/GenBank/DDBJ databases">
        <title>Glycomyces sp. YIM 121974 draft genome.</title>
        <authorList>
            <person name="Li Q."/>
        </authorList>
    </citation>
    <scope>NUCLEOTIDE SEQUENCE [LARGE SCALE GENOMIC DNA]</scope>
    <source>
        <strain evidence="1 2">YIM 121974</strain>
    </source>
</reference>
<accession>A0A426UV24</accession>
<evidence type="ECO:0000313" key="1">
    <source>
        <dbReference type="EMBL" id="RRR98093.1"/>
    </source>
</evidence>
<gene>
    <name evidence="1" type="ORF">EIW28_14300</name>
</gene>
<name>A0A426UV24_9ACTN</name>
<dbReference type="EMBL" id="RSEB01000004">
    <property type="protein sequence ID" value="RRR98093.1"/>
    <property type="molecule type" value="Genomic_DNA"/>
</dbReference>
<comment type="caution">
    <text evidence="1">The sequence shown here is derived from an EMBL/GenBank/DDBJ whole genome shotgun (WGS) entry which is preliminary data.</text>
</comment>
<sequence length="117" mass="12829">MDEVTDGRIAAAFRPVLELTEECERLGAVLERLEDAADPAGIAEREAAGERFASLNEEICRSTAAALKSLGLWQGAAMIDAGLAIPNEVWEDLVVRYPPFPPAVPDLELRPRRSWRA</sequence>
<keyword evidence="2" id="KW-1185">Reference proteome</keyword>
<organism evidence="1 2">
    <name type="scientific">Glycomyces terrestris</name>
    <dbReference type="NCBI Taxonomy" id="2493553"/>
    <lineage>
        <taxon>Bacteria</taxon>
        <taxon>Bacillati</taxon>
        <taxon>Actinomycetota</taxon>
        <taxon>Actinomycetes</taxon>
        <taxon>Glycomycetales</taxon>
        <taxon>Glycomycetaceae</taxon>
        <taxon>Glycomyces</taxon>
    </lineage>
</organism>
<dbReference type="AlphaFoldDB" id="A0A426UV24"/>
<proteinExistence type="predicted"/>
<protein>
    <submittedName>
        <fullName evidence="1">Uncharacterized protein</fullName>
    </submittedName>
</protein>